<protein>
    <submittedName>
        <fullName evidence="4">M20/M25/M40 family metallo-hydrolase</fullName>
    </submittedName>
</protein>
<dbReference type="InterPro" id="IPR011650">
    <property type="entry name" value="Peptidase_M20_dimer"/>
</dbReference>
<keyword evidence="5" id="KW-1185">Reference proteome</keyword>
<dbReference type="InterPro" id="IPR050072">
    <property type="entry name" value="Peptidase_M20A"/>
</dbReference>
<keyword evidence="2" id="KW-0378">Hydrolase</keyword>
<dbReference type="Gene3D" id="3.40.630.10">
    <property type="entry name" value="Zn peptidases"/>
    <property type="match status" value="2"/>
</dbReference>
<evidence type="ECO:0000256" key="1">
    <source>
        <dbReference type="ARBA" id="ARBA00022723"/>
    </source>
</evidence>
<dbReference type="EMBL" id="JAGFWR010000013">
    <property type="protein sequence ID" value="MBO4163272.1"/>
    <property type="molecule type" value="Genomic_DNA"/>
</dbReference>
<organism evidence="4 5">
    <name type="scientific">Micromonospora antibiotica</name>
    <dbReference type="NCBI Taxonomy" id="2807623"/>
    <lineage>
        <taxon>Bacteria</taxon>
        <taxon>Bacillati</taxon>
        <taxon>Actinomycetota</taxon>
        <taxon>Actinomycetes</taxon>
        <taxon>Micromonosporales</taxon>
        <taxon>Micromonosporaceae</taxon>
        <taxon>Micromonospora</taxon>
    </lineage>
</organism>
<dbReference type="Gene3D" id="3.30.70.360">
    <property type="match status" value="1"/>
</dbReference>
<dbReference type="Proteomes" id="UP000671399">
    <property type="component" value="Unassembled WGS sequence"/>
</dbReference>
<dbReference type="InterPro" id="IPR002933">
    <property type="entry name" value="Peptidase_M20"/>
</dbReference>
<proteinExistence type="predicted"/>
<dbReference type="RefSeq" id="WP_208568850.1">
    <property type="nucleotide sequence ID" value="NZ_JAGFWR010000013.1"/>
</dbReference>
<dbReference type="Pfam" id="PF07687">
    <property type="entry name" value="M20_dimer"/>
    <property type="match status" value="1"/>
</dbReference>
<evidence type="ECO:0000313" key="5">
    <source>
        <dbReference type="Proteomes" id="UP000671399"/>
    </source>
</evidence>
<evidence type="ECO:0000313" key="4">
    <source>
        <dbReference type="EMBL" id="MBO4163272.1"/>
    </source>
</evidence>
<evidence type="ECO:0000259" key="3">
    <source>
        <dbReference type="Pfam" id="PF07687"/>
    </source>
</evidence>
<feature type="domain" description="Peptidase M20 dimerisation" evidence="3">
    <location>
        <begin position="188"/>
        <end position="294"/>
    </location>
</feature>
<sequence length="393" mass="41545">MDLDGRVLAEAVAELVRIPSVNPLHTGPRAEEHGPVGEGAIARHLADRFDRCGAAEVVLDEVRPDRPNVYGRFPGRSDRLVVLDVHTDTVAVEHMTDPPFDGRIEHDAVWGRGALDTKATMGVVLALLAAMHRDGRRPDPTLLLVGSIGEEAGGLLGATRFAPWARQQGLRIDQLLVAEPTGFRPVHGLKGLVLIEVTTHGVAAHSARPDLGVNAIDAMVPVLAAFAAAHERLSATPGRTELGGGTLSVTQITGGSGSNVIPDRCSITVGRRIVPGEDPVDVLAELTAIARAACPVPCDVVSLLPRTPDGRPASPAFYQRPDSGLVQFLARTCGTRPTVAPFGANALRYSGLAEELVVFGPGSIEDAHQATERIDIPDLRRLADVLTSWLSPG</sequence>
<dbReference type="PANTHER" id="PTHR43808">
    <property type="entry name" value="ACETYLORNITHINE DEACETYLASE"/>
    <property type="match status" value="1"/>
</dbReference>
<dbReference type="Pfam" id="PF01546">
    <property type="entry name" value="Peptidase_M20"/>
    <property type="match status" value="1"/>
</dbReference>
<comment type="caution">
    <text evidence="4">The sequence shown here is derived from an EMBL/GenBank/DDBJ whole genome shotgun (WGS) entry which is preliminary data.</text>
</comment>
<accession>A0ABS3VCG6</accession>
<dbReference type="SUPFAM" id="SSF53187">
    <property type="entry name" value="Zn-dependent exopeptidases"/>
    <property type="match status" value="1"/>
</dbReference>
<name>A0ABS3VCG6_9ACTN</name>
<gene>
    <name evidence="4" type="ORF">JQN83_21005</name>
</gene>
<dbReference type="InterPro" id="IPR036264">
    <property type="entry name" value="Bact_exopeptidase_dim_dom"/>
</dbReference>
<evidence type="ECO:0000256" key="2">
    <source>
        <dbReference type="ARBA" id="ARBA00022801"/>
    </source>
</evidence>
<dbReference type="SUPFAM" id="SSF55031">
    <property type="entry name" value="Bacterial exopeptidase dimerisation domain"/>
    <property type="match status" value="1"/>
</dbReference>
<keyword evidence="1" id="KW-0479">Metal-binding</keyword>
<reference evidence="4 5" key="1">
    <citation type="submission" date="2021-03" db="EMBL/GenBank/DDBJ databases">
        <authorList>
            <person name="Lee D.-H."/>
        </authorList>
    </citation>
    <scope>NUCLEOTIDE SEQUENCE [LARGE SCALE GENOMIC DNA]</scope>
    <source>
        <strain evidence="4 5">MMS20-R2-23</strain>
    </source>
</reference>